<accession>A0ABR0L5B1</accession>
<feature type="compositionally biased region" description="Low complexity" evidence="1">
    <location>
        <begin position="136"/>
        <end position="148"/>
    </location>
</feature>
<protein>
    <submittedName>
        <fullName evidence="3">Uncharacterized protein</fullName>
    </submittedName>
</protein>
<feature type="compositionally biased region" description="Polar residues" evidence="1">
    <location>
        <begin position="257"/>
        <end position="275"/>
    </location>
</feature>
<keyword evidence="4" id="KW-1185">Reference proteome</keyword>
<feature type="compositionally biased region" description="Low complexity" evidence="1">
    <location>
        <begin position="242"/>
        <end position="256"/>
    </location>
</feature>
<feature type="region of interest" description="Disordered" evidence="1">
    <location>
        <begin position="80"/>
        <end position="177"/>
    </location>
</feature>
<evidence type="ECO:0000313" key="3">
    <source>
        <dbReference type="EMBL" id="KAK5143732.1"/>
    </source>
</evidence>
<evidence type="ECO:0000256" key="2">
    <source>
        <dbReference type="SAM" id="Phobius"/>
    </source>
</evidence>
<organism evidence="3 4">
    <name type="scientific">Rachicladosporium monterosium</name>
    <dbReference type="NCBI Taxonomy" id="1507873"/>
    <lineage>
        <taxon>Eukaryota</taxon>
        <taxon>Fungi</taxon>
        <taxon>Dikarya</taxon>
        <taxon>Ascomycota</taxon>
        <taxon>Pezizomycotina</taxon>
        <taxon>Dothideomycetes</taxon>
        <taxon>Dothideomycetidae</taxon>
        <taxon>Cladosporiales</taxon>
        <taxon>Cladosporiaceae</taxon>
        <taxon>Rachicladosporium</taxon>
    </lineage>
</organism>
<feature type="transmembrane region" description="Helical" evidence="2">
    <location>
        <begin position="471"/>
        <end position="495"/>
    </location>
</feature>
<evidence type="ECO:0000256" key="1">
    <source>
        <dbReference type="SAM" id="MobiDB-lite"/>
    </source>
</evidence>
<feature type="compositionally biased region" description="Polar residues" evidence="1">
    <location>
        <begin position="303"/>
        <end position="345"/>
    </location>
</feature>
<keyword evidence="2" id="KW-1133">Transmembrane helix</keyword>
<feature type="compositionally biased region" description="Basic and acidic residues" evidence="1">
    <location>
        <begin position="286"/>
        <end position="297"/>
    </location>
</feature>
<feature type="compositionally biased region" description="Low complexity" evidence="1">
    <location>
        <begin position="9"/>
        <end position="27"/>
    </location>
</feature>
<feature type="region of interest" description="Disordered" evidence="1">
    <location>
        <begin position="1"/>
        <end position="27"/>
    </location>
</feature>
<dbReference type="Proteomes" id="UP001308179">
    <property type="component" value="Unassembled WGS sequence"/>
</dbReference>
<proteinExistence type="predicted"/>
<comment type="caution">
    <text evidence="3">The sequence shown here is derived from an EMBL/GenBank/DDBJ whole genome shotgun (WGS) entry which is preliminary data.</text>
</comment>
<feature type="region of interest" description="Disordered" evidence="1">
    <location>
        <begin position="242"/>
        <end position="363"/>
    </location>
</feature>
<keyword evidence="2" id="KW-0472">Membrane</keyword>
<gene>
    <name evidence="3" type="ORF">LTR32_004197</name>
</gene>
<reference evidence="3 4" key="1">
    <citation type="submission" date="2023-08" db="EMBL/GenBank/DDBJ databases">
        <title>Black Yeasts Isolated from many extreme environments.</title>
        <authorList>
            <person name="Coleine C."/>
            <person name="Stajich J.E."/>
            <person name="Selbmann L."/>
        </authorList>
    </citation>
    <scope>NUCLEOTIDE SEQUENCE [LARGE SCALE GENOMIC DNA]</scope>
    <source>
        <strain evidence="3 4">CCFEE 5386</strain>
    </source>
</reference>
<dbReference type="EMBL" id="JAVRRR010000286">
    <property type="protein sequence ID" value="KAK5143732.1"/>
    <property type="molecule type" value="Genomic_DNA"/>
</dbReference>
<sequence>MPAYVLPRVQSSSQASAKVSSTSMSVPPTVTPGVSAYAVMTNNPVYTSSASVHSAAMGHPASNSTVAMGMSPAMTSFKTSSAMGGMAPSNATAAAAPSRSSAAASRPASDPSVTAASPASSANVATGRPSGPPSGQPSGQPSGTQPGTPVAPPQGPPSGSSAPAPRPDHGNPVPKQECFQKADGTSICKWTEFGKQNSTDVMNQNGVFDYHNQHSENDGQAIAGKIPGTNIPSAIAGIPTGLPAPGGPPTATSSASFGGTIQPATPNSGTTVFQASSEDSSSGSQDIHDSPGDHSNHMDGSSHGASSWQAHTQGQDSTNADISTSNDTGGIEASNQDMQRGNSAADNDWKNESKTQKEEHRGNGVYEFHEASSSQGSMSQGFNGASAMADAGKAYAEMLQSLGSGGQKERREVGGDQDVVTLKTVGDLAGEKDGAGSLPTATGLQDVLRPIGNGTGAGMEETLSLGSSTGVWPVCMSLGIVAVVIGACGLTALVIKRRAEASDRRARLGDSGYQLATKGEGYSDSA</sequence>
<evidence type="ECO:0000313" key="4">
    <source>
        <dbReference type="Proteomes" id="UP001308179"/>
    </source>
</evidence>
<keyword evidence="2" id="KW-0812">Transmembrane</keyword>
<feature type="compositionally biased region" description="Low complexity" evidence="1">
    <location>
        <begin position="87"/>
        <end position="129"/>
    </location>
</feature>
<name>A0ABR0L5B1_9PEZI</name>
<feature type="compositionally biased region" description="Basic and acidic residues" evidence="1">
    <location>
        <begin position="347"/>
        <end position="363"/>
    </location>
</feature>